<dbReference type="InterPro" id="IPR016187">
    <property type="entry name" value="CTDL_fold"/>
</dbReference>
<dbReference type="Gene3D" id="3.10.100.10">
    <property type="entry name" value="Mannose-Binding Protein A, subunit A"/>
    <property type="match status" value="1"/>
</dbReference>
<dbReference type="KEGG" id="tng:GSTEN00034158G001"/>
<dbReference type="SUPFAM" id="SSF56436">
    <property type="entry name" value="C-type lectin-like"/>
    <property type="match status" value="1"/>
</dbReference>
<dbReference type="PROSITE" id="PS50041">
    <property type="entry name" value="C_TYPE_LECTIN_2"/>
    <property type="match status" value="1"/>
</dbReference>
<evidence type="ECO:0000313" key="2">
    <source>
        <dbReference type="EMBL" id="CAG12027.1"/>
    </source>
</evidence>
<dbReference type="InterPro" id="IPR016186">
    <property type="entry name" value="C-type_lectin-like/link_sf"/>
</dbReference>
<sequence>MAYCRRHHVDLVHITTPELQEKVAAIAKNSTSAHVWIGLRYTCMLNFWFWTSSAPSCYQNWAPGQGPMGDYDCRVTGAVEATGGQQWVGLPDRERLNFICSACAG</sequence>
<dbReference type="InterPro" id="IPR001304">
    <property type="entry name" value="C-type_lectin-like"/>
</dbReference>
<name>Q4RHV5_TETNG</name>
<comment type="caution">
    <text evidence="2">The sequence shown here is derived from an EMBL/GenBank/DDBJ whole genome shotgun (WGS) entry which is preliminary data.</text>
</comment>
<gene>
    <name evidence="2" type="ORF">GSTENG00034158001</name>
</gene>
<accession>Q4RHV5</accession>
<dbReference type="Pfam" id="PF00059">
    <property type="entry name" value="Lectin_C"/>
    <property type="match status" value="1"/>
</dbReference>
<dbReference type="OrthoDB" id="441660at2759"/>
<organism evidence="2">
    <name type="scientific">Tetraodon nigroviridis</name>
    <name type="common">Spotted green pufferfish</name>
    <name type="synonym">Chelonodon nigroviridis</name>
    <dbReference type="NCBI Taxonomy" id="99883"/>
    <lineage>
        <taxon>Eukaryota</taxon>
        <taxon>Metazoa</taxon>
        <taxon>Chordata</taxon>
        <taxon>Craniata</taxon>
        <taxon>Vertebrata</taxon>
        <taxon>Euteleostomi</taxon>
        <taxon>Actinopterygii</taxon>
        <taxon>Neopterygii</taxon>
        <taxon>Teleostei</taxon>
        <taxon>Neoteleostei</taxon>
        <taxon>Acanthomorphata</taxon>
        <taxon>Eupercaria</taxon>
        <taxon>Tetraodontiformes</taxon>
        <taxon>Tetradontoidea</taxon>
        <taxon>Tetraodontidae</taxon>
        <taxon>Tetraodon</taxon>
    </lineage>
</organism>
<reference evidence="2" key="2">
    <citation type="submission" date="2004-02" db="EMBL/GenBank/DDBJ databases">
        <authorList>
            <consortium name="Genoscope"/>
            <consortium name="Whitehead Institute Centre for Genome Research"/>
        </authorList>
    </citation>
    <scope>NUCLEOTIDE SEQUENCE</scope>
</reference>
<reference evidence="2" key="1">
    <citation type="journal article" date="2004" name="Nature">
        <title>Genome duplication in the teleost fish Tetraodon nigroviridis reveals the early vertebrate proto-karyotype.</title>
        <authorList>
            <person name="Jaillon O."/>
            <person name="Aury J.-M."/>
            <person name="Brunet F."/>
            <person name="Petit J.-L."/>
            <person name="Stange-Thomann N."/>
            <person name="Mauceli E."/>
            <person name="Bouneau L."/>
            <person name="Fischer C."/>
            <person name="Ozouf-Costaz C."/>
            <person name="Bernot A."/>
            <person name="Nicaud S."/>
            <person name="Jaffe D."/>
            <person name="Fisher S."/>
            <person name="Lutfalla G."/>
            <person name="Dossat C."/>
            <person name="Segurens B."/>
            <person name="Dasilva C."/>
            <person name="Salanoubat M."/>
            <person name="Levy M."/>
            <person name="Boudet N."/>
            <person name="Castellano S."/>
            <person name="Anthouard V."/>
            <person name="Jubin C."/>
            <person name="Castelli V."/>
            <person name="Katinka M."/>
            <person name="Vacherie B."/>
            <person name="Biemont C."/>
            <person name="Skalli Z."/>
            <person name="Cattolico L."/>
            <person name="Poulain J."/>
            <person name="De Berardinis V."/>
            <person name="Cruaud C."/>
            <person name="Duprat S."/>
            <person name="Brottier P."/>
            <person name="Coutanceau J.-P."/>
            <person name="Gouzy J."/>
            <person name="Parra G."/>
            <person name="Lardier G."/>
            <person name="Chapple C."/>
            <person name="McKernan K.J."/>
            <person name="McEwan P."/>
            <person name="Bosak S."/>
            <person name="Kellis M."/>
            <person name="Volff J.-N."/>
            <person name="Guigo R."/>
            <person name="Zody M.C."/>
            <person name="Mesirov J."/>
            <person name="Lindblad-Toh K."/>
            <person name="Birren B."/>
            <person name="Nusbaum C."/>
            <person name="Kahn D."/>
            <person name="Robinson-Rechavi M."/>
            <person name="Laudet V."/>
            <person name="Schachter V."/>
            <person name="Quetier F."/>
            <person name="Saurin W."/>
            <person name="Scarpelli C."/>
            <person name="Wincker P."/>
            <person name="Lander E.S."/>
            <person name="Weissenbach J."/>
            <person name="Roest Crollius H."/>
        </authorList>
    </citation>
    <scope>NUCLEOTIDE SEQUENCE [LARGE SCALE GENOMIC DNA]</scope>
</reference>
<dbReference type="CDD" id="cd00037">
    <property type="entry name" value="CLECT"/>
    <property type="match status" value="1"/>
</dbReference>
<protein>
    <submittedName>
        <fullName evidence="2">(spotted green pufferfish) hypothetical protein</fullName>
    </submittedName>
</protein>
<dbReference type="PANTHER" id="PTHR45784">
    <property type="entry name" value="C-TYPE LECTIN DOMAIN FAMILY 20 MEMBER A-RELATED"/>
    <property type="match status" value="1"/>
</dbReference>
<dbReference type="AlphaFoldDB" id="Q4RHV5"/>
<dbReference type="EMBL" id="CAAE01015044">
    <property type="protein sequence ID" value="CAG12027.1"/>
    <property type="molecule type" value="Genomic_DNA"/>
</dbReference>
<proteinExistence type="predicted"/>
<evidence type="ECO:0000259" key="1">
    <source>
        <dbReference type="PROSITE" id="PS50041"/>
    </source>
</evidence>
<feature type="domain" description="C-type lectin" evidence="1">
    <location>
        <begin position="1"/>
        <end position="101"/>
    </location>
</feature>
<dbReference type="PANTHER" id="PTHR45784:SF3">
    <property type="entry name" value="C-TYPE LECTIN DOMAIN FAMILY 4 MEMBER K-LIKE-RELATED"/>
    <property type="match status" value="1"/>
</dbReference>